<name>L0PBZ2_PNEJI</name>
<dbReference type="Pfam" id="PF07534">
    <property type="entry name" value="TLD"/>
    <property type="match status" value="1"/>
</dbReference>
<dbReference type="PANTHER" id="PTHR23354:SF62">
    <property type="entry name" value="MUSTARD, ISOFORM V"/>
    <property type="match status" value="1"/>
</dbReference>
<reference evidence="6 7" key="1">
    <citation type="journal article" date="2012" name="MBio">
        <title>De novo assembly of the Pneumocystis jirovecii genome from a single bronchoalveolar lavage fluid specimen from a patient.</title>
        <authorList>
            <person name="Cisse O.H."/>
            <person name="Pagni M."/>
            <person name="Hauser P.M."/>
        </authorList>
    </citation>
    <scope>NUCLEOTIDE SEQUENCE [LARGE SCALE GENOMIC DNA]</scope>
    <source>
        <strain evidence="6 7">SE8</strain>
    </source>
</reference>
<dbReference type="VEuPathDB" id="FungiDB:PNEJI1_000883"/>
<dbReference type="EMBL" id="CAKM01000219">
    <property type="protein sequence ID" value="CCJ29868.1"/>
    <property type="molecule type" value="Genomic_DNA"/>
</dbReference>
<evidence type="ECO:0000256" key="4">
    <source>
        <dbReference type="ARBA" id="ARBA00040604"/>
    </source>
</evidence>
<dbReference type="STRING" id="1209962.L0PBZ2"/>
<evidence type="ECO:0000256" key="2">
    <source>
        <dbReference type="ARBA" id="ARBA00009540"/>
    </source>
</evidence>
<evidence type="ECO:0000259" key="5">
    <source>
        <dbReference type="PROSITE" id="PS51886"/>
    </source>
</evidence>
<dbReference type="AlphaFoldDB" id="L0PBZ2"/>
<organism evidence="7">
    <name type="scientific">Pneumocystis jirovecii</name>
    <name type="common">Human pneumocystis pneumonia agent</name>
    <dbReference type="NCBI Taxonomy" id="42068"/>
    <lineage>
        <taxon>Eukaryota</taxon>
        <taxon>Fungi</taxon>
        <taxon>Dikarya</taxon>
        <taxon>Ascomycota</taxon>
        <taxon>Taphrinomycotina</taxon>
        <taxon>Pneumocystomycetes</taxon>
        <taxon>Pneumocystaceae</taxon>
        <taxon>Pneumocystis</taxon>
    </lineage>
</organism>
<evidence type="ECO:0000313" key="7">
    <source>
        <dbReference type="Proteomes" id="UP000010422"/>
    </source>
</evidence>
<dbReference type="GO" id="GO:0006979">
    <property type="term" value="P:response to oxidative stress"/>
    <property type="evidence" value="ECO:0007669"/>
    <property type="project" value="TreeGrafter"/>
</dbReference>
<feature type="domain" description="TLDc" evidence="5">
    <location>
        <begin position="1"/>
        <end position="62"/>
    </location>
</feature>
<dbReference type="GO" id="GO:0005634">
    <property type="term" value="C:nucleus"/>
    <property type="evidence" value="ECO:0007669"/>
    <property type="project" value="TreeGrafter"/>
</dbReference>
<dbReference type="InterPro" id="IPR006571">
    <property type="entry name" value="TLDc_dom"/>
</dbReference>
<keyword evidence="3" id="KW-0496">Mitochondrion</keyword>
<comment type="similarity">
    <text evidence="2">Belongs to the OXR1 family.</text>
</comment>
<accession>L0PBZ2</accession>
<dbReference type="PROSITE" id="PS51886">
    <property type="entry name" value="TLDC"/>
    <property type="match status" value="1"/>
</dbReference>
<sequence>MILCDNSFLSIGGGDGKYGLWLDSRLEKGISTSTQTFNNEALSDSVKSGERFDIIGVEIWKI</sequence>
<comment type="caution">
    <text evidence="6">The sequence shown here is derived from an EMBL/GenBank/DDBJ whole genome shotgun (WGS) entry which is preliminary data.</text>
</comment>
<dbReference type="Proteomes" id="UP000010422">
    <property type="component" value="Unassembled WGS sequence"/>
</dbReference>
<gene>
    <name evidence="6" type="ORF">PNEJI1_000883</name>
</gene>
<dbReference type="GO" id="GO:0005739">
    <property type="term" value="C:mitochondrion"/>
    <property type="evidence" value="ECO:0007669"/>
    <property type="project" value="UniProtKB-SubCell"/>
</dbReference>
<evidence type="ECO:0000256" key="3">
    <source>
        <dbReference type="ARBA" id="ARBA00023128"/>
    </source>
</evidence>
<evidence type="ECO:0000256" key="1">
    <source>
        <dbReference type="ARBA" id="ARBA00004173"/>
    </source>
</evidence>
<proteinExistence type="inferred from homology"/>
<dbReference type="PANTHER" id="PTHR23354">
    <property type="entry name" value="NUCLEOLAR PROTEIN 7/ESTROGEN RECEPTOR COACTIVATOR-RELATED"/>
    <property type="match status" value="1"/>
</dbReference>
<evidence type="ECO:0000313" key="6">
    <source>
        <dbReference type="EMBL" id="CCJ29868.1"/>
    </source>
</evidence>
<protein>
    <recommendedName>
        <fullName evidence="4">Oxidation resistance protein 1</fullName>
    </recommendedName>
</protein>
<comment type="subcellular location">
    <subcellularLocation>
        <location evidence="1">Mitochondrion</location>
    </subcellularLocation>
</comment>
<dbReference type="InParanoid" id="L0PBZ2"/>